<dbReference type="PROSITE" id="PS50158">
    <property type="entry name" value="ZF_CCHC"/>
    <property type="match status" value="1"/>
</dbReference>
<gene>
    <name evidence="4" type="primary">RvY_01589-1</name>
    <name evidence="4" type="synonym">RvY_01589.1</name>
    <name evidence="4" type="ORF">RvY_01589</name>
</gene>
<keyword evidence="5" id="KW-1185">Reference proteome</keyword>
<dbReference type="Gene3D" id="4.10.60.10">
    <property type="entry name" value="Zinc finger, CCHC-type"/>
    <property type="match status" value="1"/>
</dbReference>
<reference evidence="4 5" key="1">
    <citation type="journal article" date="2016" name="Nat. Commun.">
        <title>Extremotolerant tardigrade genome and improved radiotolerance of human cultured cells by tardigrade-unique protein.</title>
        <authorList>
            <person name="Hashimoto T."/>
            <person name="Horikawa D.D."/>
            <person name="Saito Y."/>
            <person name="Kuwahara H."/>
            <person name="Kozuka-Hata H."/>
            <person name="Shin-I T."/>
            <person name="Minakuchi Y."/>
            <person name="Ohishi K."/>
            <person name="Motoyama A."/>
            <person name="Aizu T."/>
            <person name="Enomoto A."/>
            <person name="Kondo K."/>
            <person name="Tanaka S."/>
            <person name="Hara Y."/>
            <person name="Koshikawa S."/>
            <person name="Sagara H."/>
            <person name="Miura T."/>
            <person name="Yokobori S."/>
            <person name="Miyagawa K."/>
            <person name="Suzuki Y."/>
            <person name="Kubo T."/>
            <person name="Oyama M."/>
            <person name="Kohara Y."/>
            <person name="Fujiyama A."/>
            <person name="Arakawa K."/>
            <person name="Katayama T."/>
            <person name="Toyoda A."/>
            <person name="Kunieda T."/>
        </authorList>
    </citation>
    <scope>NUCLEOTIDE SEQUENCE [LARGE SCALE GENOMIC DNA]</scope>
    <source>
        <strain evidence="4 5">YOKOZUNA-1</strain>
    </source>
</reference>
<keyword evidence="1" id="KW-0862">Zinc</keyword>
<proteinExistence type="predicted"/>
<feature type="region of interest" description="Disordered" evidence="2">
    <location>
        <begin position="1"/>
        <end position="21"/>
    </location>
</feature>
<dbReference type="OrthoDB" id="3267267at2759"/>
<dbReference type="SUPFAM" id="SSF57756">
    <property type="entry name" value="Retrovirus zinc finger-like domains"/>
    <property type="match status" value="1"/>
</dbReference>
<feature type="domain" description="CCHC-type" evidence="3">
    <location>
        <begin position="201"/>
        <end position="216"/>
    </location>
</feature>
<accession>A0A1D1UNY4</accession>
<keyword evidence="1" id="KW-0479">Metal-binding</keyword>
<evidence type="ECO:0000259" key="3">
    <source>
        <dbReference type="PROSITE" id="PS50158"/>
    </source>
</evidence>
<protein>
    <recommendedName>
        <fullName evidence="3">CCHC-type domain-containing protein</fullName>
    </recommendedName>
</protein>
<organism evidence="4 5">
    <name type="scientific">Ramazzottius varieornatus</name>
    <name type="common">Water bear</name>
    <name type="synonym">Tardigrade</name>
    <dbReference type="NCBI Taxonomy" id="947166"/>
    <lineage>
        <taxon>Eukaryota</taxon>
        <taxon>Metazoa</taxon>
        <taxon>Ecdysozoa</taxon>
        <taxon>Tardigrada</taxon>
        <taxon>Eutardigrada</taxon>
        <taxon>Parachela</taxon>
        <taxon>Hypsibioidea</taxon>
        <taxon>Ramazzottiidae</taxon>
        <taxon>Ramazzottius</taxon>
    </lineage>
</organism>
<evidence type="ECO:0000256" key="1">
    <source>
        <dbReference type="PROSITE-ProRule" id="PRU00047"/>
    </source>
</evidence>
<evidence type="ECO:0000256" key="2">
    <source>
        <dbReference type="SAM" id="MobiDB-lite"/>
    </source>
</evidence>
<feature type="compositionally biased region" description="Basic and acidic residues" evidence="2">
    <location>
        <begin position="224"/>
        <end position="238"/>
    </location>
</feature>
<dbReference type="AlphaFoldDB" id="A0A1D1UNY4"/>
<dbReference type="GO" id="GO:0003676">
    <property type="term" value="F:nucleic acid binding"/>
    <property type="evidence" value="ECO:0007669"/>
    <property type="project" value="InterPro"/>
</dbReference>
<keyword evidence="1" id="KW-0863">Zinc-finger</keyword>
<sequence>MNNLTIDSRATPPVTRSRGKAGVKQKAALRSFSGQREQTKVADGTNTKNFLEDKFDQVLTPLTALTSQIYDLDVSSDDVDSVLSNIASALLEYAGKDRKRKIDNFPTWLEAFVILAPYRGYCHPDLYPKLVTYIGIINGLAGQMSSANLWLEYDQGFRMEMKHAGSTDLEWCREDSDLKAAVVRGNTRVVLPTSSVSRETKCYNCNQYGHIDLHCPAPSTRQTRTYDDRRRRESDRGSQHRGTARLPSDTGHRAGNASGSKDSEPRQLGSMKYPAQDFVTYFVDGLTNGFHIGYRGPEFPRETPNARTAFDYIHKHIRKYVAKEVTAKHTVGPFDEPPFAKTVVSSIGVRAKTNGGSRLIMDLSRLEEQSVNDFVNRADYSLTFTGVDDTIWVLSEYGPGTLMANANRKGALRLIPVHMDDWYYLF</sequence>
<feature type="region of interest" description="Disordered" evidence="2">
    <location>
        <begin position="216"/>
        <end position="269"/>
    </location>
</feature>
<name>A0A1D1UNY4_RAMVA</name>
<comment type="caution">
    <text evidence="4">The sequence shown here is derived from an EMBL/GenBank/DDBJ whole genome shotgun (WGS) entry which is preliminary data.</text>
</comment>
<dbReference type="InterPro" id="IPR001878">
    <property type="entry name" value="Znf_CCHC"/>
</dbReference>
<evidence type="ECO:0000313" key="4">
    <source>
        <dbReference type="EMBL" id="GAU88987.1"/>
    </source>
</evidence>
<dbReference type="EMBL" id="BDGG01000001">
    <property type="protein sequence ID" value="GAU88987.1"/>
    <property type="molecule type" value="Genomic_DNA"/>
</dbReference>
<evidence type="ECO:0000313" key="5">
    <source>
        <dbReference type="Proteomes" id="UP000186922"/>
    </source>
</evidence>
<dbReference type="Proteomes" id="UP000186922">
    <property type="component" value="Unassembled WGS sequence"/>
</dbReference>
<dbReference type="InterPro" id="IPR036875">
    <property type="entry name" value="Znf_CCHC_sf"/>
</dbReference>
<dbReference type="GO" id="GO:0008270">
    <property type="term" value="F:zinc ion binding"/>
    <property type="evidence" value="ECO:0007669"/>
    <property type="project" value="UniProtKB-KW"/>
</dbReference>